<protein>
    <submittedName>
        <fullName evidence="1">Maintenance of telomere capping protein</fullName>
    </submittedName>
</protein>
<sequence>MFVTMPFFCWKHALAFFCWSIGLAITPVHHRTPGVRAHAKTHQNAFVPHERNWASSGRLCDKQQGRQMAKSSQQDEKMVMSRDSVQPTTNAASQWGTGAHLSTSLASGPMSADPYESLTFGNSLSVRVDGAIGAMSLSPNGRDAVLAGRRGLFIIDLDDPFRTPRWLHHITSWEVADVQWSPHHAAKPSWCISTSNQKALLWDLARPSNNAVQNVLHRHTRAITDINFHPSDPELLATCSIDTFVLSWDMRTPRRPVGKWAEWRAGATQIKWNHSNPYQIASSHHHSFYLWDSRHGARPLLHLDNAHEGKINGLDFSGSHNKLMTCSNDKSVKYWDLNTSLSDGGLQPTVVIKTDYPVARARSLPFGNDHCCGIMPVRGGDNAVHVVNYEAVYQAARSLGETGVLDVTPDYSFKGHHGPIKDFLWRTRHEAYEGYDSKHSWKEYQLVTWSSHDYDLKLWPHDDALYRTVDYHPLHQKLLGPLADDGANGSNGGSADWSGQSTPVSEIEEPQAGAMKYNTYCMEPPLSLSDVSKDASGDLLSSLALIKIKQSQENSGGHSQLNHLTWISGVRMGRTGLENSALEKDDGPTNLGEEVSIVGHKFPKIRFEKISVSTGHLVMSLRGPLPTTKEDSGSQSSGPAKSAGERKDSVQESVSPSAVVSPNTTVANAGSALPSAVQTSSIHQPVSSGNTSSITQNIPTVPANLPATNIATTNVPASNIPSTNIPVVAAGPSTGPTRNPSSANGAALQAESQSNNDASPEQKLVFIRLDIRFPKMYPYLENTESKRKNSKKHKKGNEIKFDIEETHELTKPIKEEMLTTLNNIAFFYSNKYNKYCLEPCLRYLMGDKIELDDTLMLDAGSSGETRDISDLEMEVEVGAEDWVDDLINQHEAASTLVREMPNLAEEDDDEDYDLIPAVNDLSASHDSSRIRDDSNVSANDNSVGPDGNIKHDTTPLPKGCGAIWAPSGQLVCFFIPQREDNLLETRLARKLHMTRNGESSVVKTYSELELSDSQSSESEELESEDDRSSLTSNSSDDSLSHDWNEMLQDDIPSRSRVPGMFKGAVGIDRKFLRKENIKSSINRTFSGKEHGSNYKSSAYGDTSSRSTKRTKRDTKNVQNIVTVLDFSHLMPDKFELACEYRVLGDSPENLARYNSHVAFSKGYKELSDVWRIVEMILVKDVSPHDVPDIGKDVFFSEGDFKGRYFWGSHPFGHSWLIVKLFDHFEKAGNLQMLAMLSCILFENISNIRASENGDYKVPIHTPYSSLPPVPSVVNIKEYGVSVRESRASLAMGSMFSHPEAFDEFALSRKPSTLSAIADADAPTSVSNSMDNYSRSSSPHILSPFKKHYGSFVPSSESSVQWDHTPGKNNKWLEGSRRQSRVTLTRKDKNISTRRTHHNLTPGAGKPRPPPTFTVEMKNIHSLDLYEHVYSKSLLSELDENKIMGYRDQYADTLYLWGLPFNRIKILKFNYPEKDNRKSESAFDSHSCGYGFRPRKAMDPNQQLLSPLTPIPTAKHNSWNTRKRNKFQYCGLCGLVVSKRVVLCIHCEHVLHSECASSWWFTEKADEKEGNEDNSHDLQECPTGCGCNCLDYEI</sequence>
<keyword evidence="2" id="KW-1185">Reference proteome</keyword>
<gene>
    <name evidence="1" type="ORF">EJF14_70189</name>
</gene>
<accession>A0ACD0WRD7</accession>
<dbReference type="Proteomes" id="UP000326582">
    <property type="component" value="Chromosome 7"/>
</dbReference>
<evidence type="ECO:0000313" key="2">
    <source>
        <dbReference type="Proteomes" id="UP000326582"/>
    </source>
</evidence>
<proteinExistence type="predicted"/>
<organism evidence="1 2">
    <name type="scientific">Clavispora lusitaniae</name>
    <name type="common">Candida lusitaniae</name>
    <dbReference type="NCBI Taxonomy" id="36911"/>
    <lineage>
        <taxon>Eukaryota</taxon>
        <taxon>Fungi</taxon>
        <taxon>Dikarya</taxon>
        <taxon>Ascomycota</taxon>
        <taxon>Saccharomycotina</taxon>
        <taxon>Pichiomycetes</taxon>
        <taxon>Metschnikowiaceae</taxon>
        <taxon>Clavispora</taxon>
    </lineage>
</organism>
<reference evidence="2" key="1">
    <citation type="journal article" date="2019" name="MBio">
        <title>Comparative genomics for the elucidation of multidrug resistance (MDR) in Candida lusitaniae.</title>
        <authorList>
            <person name="Kannan A."/>
            <person name="Asner S.A."/>
            <person name="Trachsel E."/>
            <person name="Kelly S."/>
            <person name="Parker J."/>
            <person name="Sanglard D."/>
        </authorList>
    </citation>
    <scope>NUCLEOTIDE SEQUENCE [LARGE SCALE GENOMIC DNA]</scope>
    <source>
        <strain evidence="2">P1</strain>
    </source>
</reference>
<evidence type="ECO:0000313" key="1">
    <source>
        <dbReference type="EMBL" id="QFZ30119.1"/>
    </source>
</evidence>
<dbReference type="EMBL" id="CP038490">
    <property type="protein sequence ID" value="QFZ30119.1"/>
    <property type="molecule type" value="Genomic_DNA"/>
</dbReference>
<name>A0ACD0WRD7_CLALS</name>